<evidence type="ECO:0000256" key="1">
    <source>
        <dbReference type="SAM" id="Phobius"/>
    </source>
</evidence>
<dbReference type="EMBL" id="CABWIL020000003">
    <property type="protein sequence ID" value="CAB3961489.1"/>
    <property type="molecule type" value="Genomic_DNA"/>
</dbReference>
<dbReference type="Proteomes" id="UP000494301">
    <property type="component" value="Unassembled WGS sequence"/>
</dbReference>
<name>A0A6J5IS16_9BURK</name>
<dbReference type="AlphaFoldDB" id="A0A6J5IS16"/>
<keyword evidence="1" id="KW-1133">Transmembrane helix</keyword>
<evidence type="ECO:0000313" key="3">
    <source>
        <dbReference type="Proteomes" id="UP000494301"/>
    </source>
</evidence>
<accession>A0A6J5IS16</accession>
<feature type="transmembrane region" description="Helical" evidence="1">
    <location>
        <begin position="44"/>
        <end position="61"/>
    </location>
</feature>
<feature type="transmembrane region" description="Helical" evidence="1">
    <location>
        <begin position="12"/>
        <end position="32"/>
    </location>
</feature>
<sequence length="70" mass="7305">MRNPEEVPAGPIWGVIAGILMVATGIGLGIASKLVNGAGNFDESLAISAVMFGVLLAVYAGHEMTRKKRH</sequence>
<keyword evidence="1" id="KW-0472">Membrane</keyword>
<evidence type="ECO:0000313" key="2">
    <source>
        <dbReference type="EMBL" id="CAB3961489.1"/>
    </source>
</evidence>
<organism evidence="2 3">
    <name type="scientific">Burkholderia aenigmatica</name>
    <dbReference type="NCBI Taxonomy" id="2015348"/>
    <lineage>
        <taxon>Bacteria</taxon>
        <taxon>Pseudomonadati</taxon>
        <taxon>Pseudomonadota</taxon>
        <taxon>Betaproteobacteria</taxon>
        <taxon>Burkholderiales</taxon>
        <taxon>Burkholderiaceae</taxon>
        <taxon>Burkholderia</taxon>
        <taxon>Burkholderia cepacia complex</taxon>
    </lineage>
</organism>
<keyword evidence="1" id="KW-0812">Transmembrane</keyword>
<gene>
    <name evidence="2" type="ORF">BLA3211_01231</name>
</gene>
<reference evidence="2 3" key="1">
    <citation type="submission" date="2020-04" db="EMBL/GenBank/DDBJ databases">
        <authorList>
            <person name="Depoorter E."/>
        </authorList>
    </citation>
    <scope>NUCLEOTIDE SEQUENCE [LARGE SCALE GENOMIC DNA]</scope>
    <source>
        <strain evidence="2 3">BCC0217</strain>
    </source>
</reference>
<proteinExistence type="predicted"/>
<protein>
    <submittedName>
        <fullName evidence="2">Uncharacterized protein</fullName>
    </submittedName>
</protein>